<sequence>MYSNEFGASFLFPSRDDSLGLNHVLDDGGFAELSEALAAAQAGPSNSDNIWTLEPALQDLSNSSTALSSPFSSSTPISSITRPKLGSRFSREVIRTLKNWLAVHKNHPYPKDDEMSELQEQTGLNKAQLTNWFANARRRGKVQTIRPASPQVRNVSTGPIDIIPRPATPAVGQASYSKNPMQRWVESPPEHEPAAVRDIARAMASTSRKSSVENNAHDSEYAYNDPWRSPYARSSADSGGTSRSSEFSGLHSSGSQSSLKVRRAPRRKRAARRKRIEKDPTADPSMPYQCTFCTEVFKTKYDWQRHEKSLHLPLEQWVKGDWGFSDVVLNMVENACPPYFIDYERTTLIPMKGSDPPWGSPPNAYELLKVEIEFFVQNYFDTNSQLPSNDAMQLEACRIIFAAESVQTTHLSDVEAVQSVSWLCDLIMSSPELTRQARFGPIRTSSESRHTQITINGKDHIFEQCPLEAQLQAFITGQQLVDEVPDDAQLTKEACDIVRRMEAASHRPSDIFANWLVKGIWSGTDWLSSFKKRAGISEANNGVNVAEMPPTMQGWDTQWPPDSLFPLAASNTVATTDPHLKQDYTQDISSLTALEELTLTSPMTSSAHAHRSTFLPDDTNFFRCFEKDVKRWVAATMSPKNPNCHVPSDEEIQHQARWIMYDGDDSWNQTPADYAEWLWRLKRDVGILKDVNAIDPAELNIGGVHD</sequence>
<feature type="compositionally biased region" description="Basic and acidic residues" evidence="6">
    <location>
        <begin position="188"/>
        <end position="200"/>
    </location>
</feature>
<dbReference type="InterPro" id="IPR009057">
    <property type="entry name" value="Homeodomain-like_sf"/>
</dbReference>
<dbReference type="InterPro" id="IPR008422">
    <property type="entry name" value="KN_HD"/>
</dbReference>
<proteinExistence type="predicted"/>
<protein>
    <submittedName>
        <fullName evidence="9">Uncharacterized protein</fullName>
    </submittedName>
</protein>
<reference evidence="9" key="1">
    <citation type="submission" date="2022-10" db="EMBL/GenBank/DDBJ databases">
        <title>Tapping the CABI collections for fungal endophytes: first genome assemblies for Collariella, Neodidymelliopsis, Ascochyta clinopodiicola, Didymella pomorum, Didymosphaeria variabile, Neocosmospora piperis and Neocucurbitaria cava.</title>
        <authorList>
            <person name="Hill R."/>
        </authorList>
    </citation>
    <scope>NUCLEOTIDE SEQUENCE</scope>
    <source>
        <strain evidence="9">IMI 356814</strain>
    </source>
</reference>
<evidence type="ECO:0000256" key="2">
    <source>
        <dbReference type="ARBA" id="ARBA00023155"/>
    </source>
</evidence>
<dbReference type="InterPro" id="IPR001356">
    <property type="entry name" value="HD"/>
</dbReference>
<dbReference type="InterPro" id="IPR013087">
    <property type="entry name" value="Znf_C2H2_type"/>
</dbReference>
<dbReference type="GO" id="GO:0008270">
    <property type="term" value="F:zinc ion binding"/>
    <property type="evidence" value="ECO:0007669"/>
    <property type="project" value="UniProtKB-KW"/>
</dbReference>
<accession>A0A9W8YDM1</accession>
<keyword evidence="4" id="KW-0863">Zinc-finger</keyword>
<dbReference type="PANTHER" id="PTHR11850">
    <property type="entry name" value="HOMEOBOX PROTEIN TRANSCRIPTION FACTORS"/>
    <property type="match status" value="1"/>
</dbReference>
<dbReference type="PROSITE" id="PS50071">
    <property type="entry name" value="HOMEOBOX_2"/>
    <property type="match status" value="1"/>
</dbReference>
<dbReference type="PROSITE" id="PS50157">
    <property type="entry name" value="ZINC_FINGER_C2H2_2"/>
    <property type="match status" value="1"/>
</dbReference>
<keyword evidence="1 5" id="KW-0238">DNA-binding</keyword>
<evidence type="ECO:0000256" key="1">
    <source>
        <dbReference type="ARBA" id="ARBA00023125"/>
    </source>
</evidence>
<keyword evidence="4" id="KW-0479">Metal-binding</keyword>
<keyword evidence="3 5" id="KW-0539">Nucleus</keyword>
<evidence type="ECO:0000313" key="10">
    <source>
        <dbReference type="Proteomes" id="UP001140560"/>
    </source>
</evidence>
<feature type="region of interest" description="Disordered" evidence="6">
    <location>
        <begin position="149"/>
        <end position="283"/>
    </location>
</feature>
<feature type="DNA-binding region" description="Homeobox" evidence="5">
    <location>
        <begin position="82"/>
        <end position="144"/>
    </location>
</feature>
<name>A0A9W8YDM1_9PLEO</name>
<dbReference type="CDD" id="cd00086">
    <property type="entry name" value="homeodomain"/>
    <property type="match status" value="1"/>
</dbReference>
<dbReference type="GO" id="GO:0003677">
    <property type="term" value="F:DNA binding"/>
    <property type="evidence" value="ECO:0007669"/>
    <property type="project" value="UniProtKB-UniRule"/>
</dbReference>
<feature type="domain" description="Homeobox" evidence="7">
    <location>
        <begin position="80"/>
        <end position="143"/>
    </location>
</feature>
<comment type="caution">
    <text evidence="9">The sequence shown here is derived from an EMBL/GenBank/DDBJ whole genome shotgun (WGS) entry which is preliminary data.</text>
</comment>
<evidence type="ECO:0000313" key="9">
    <source>
        <dbReference type="EMBL" id="KAJ4374982.1"/>
    </source>
</evidence>
<keyword evidence="10" id="KW-1185">Reference proteome</keyword>
<dbReference type="Gene3D" id="1.10.10.60">
    <property type="entry name" value="Homeodomain-like"/>
    <property type="match status" value="1"/>
</dbReference>
<dbReference type="SUPFAM" id="SSF46689">
    <property type="entry name" value="Homeodomain-like"/>
    <property type="match status" value="1"/>
</dbReference>
<dbReference type="InterPro" id="IPR050224">
    <property type="entry name" value="TALE_homeobox"/>
</dbReference>
<dbReference type="PROSITE" id="PS00028">
    <property type="entry name" value="ZINC_FINGER_C2H2_1"/>
    <property type="match status" value="1"/>
</dbReference>
<feature type="compositionally biased region" description="Polar residues" evidence="6">
    <location>
        <begin position="204"/>
        <end position="214"/>
    </location>
</feature>
<dbReference type="EMBL" id="JAPEUY010000003">
    <property type="protein sequence ID" value="KAJ4374982.1"/>
    <property type="molecule type" value="Genomic_DNA"/>
</dbReference>
<keyword evidence="4" id="KW-0862">Zinc</keyword>
<dbReference type="Proteomes" id="UP001140560">
    <property type="component" value="Unassembled WGS sequence"/>
</dbReference>
<dbReference type="OrthoDB" id="10056939at2759"/>
<comment type="subcellular location">
    <subcellularLocation>
        <location evidence="5">Nucleus</location>
    </subcellularLocation>
</comment>
<dbReference type="GO" id="GO:0006355">
    <property type="term" value="P:regulation of DNA-templated transcription"/>
    <property type="evidence" value="ECO:0007669"/>
    <property type="project" value="InterPro"/>
</dbReference>
<evidence type="ECO:0000259" key="7">
    <source>
        <dbReference type="PROSITE" id="PS50071"/>
    </source>
</evidence>
<evidence type="ECO:0000256" key="3">
    <source>
        <dbReference type="ARBA" id="ARBA00023242"/>
    </source>
</evidence>
<dbReference type="Pfam" id="PF05920">
    <property type="entry name" value="Homeobox_KN"/>
    <property type="match status" value="1"/>
</dbReference>
<organism evidence="9 10">
    <name type="scientific">Neocucurbitaria cava</name>
    <dbReference type="NCBI Taxonomy" id="798079"/>
    <lineage>
        <taxon>Eukaryota</taxon>
        <taxon>Fungi</taxon>
        <taxon>Dikarya</taxon>
        <taxon>Ascomycota</taxon>
        <taxon>Pezizomycotina</taxon>
        <taxon>Dothideomycetes</taxon>
        <taxon>Pleosporomycetidae</taxon>
        <taxon>Pleosporales</taxon>
        <taxon>Pleosporineae</taxon>
        <taxon>Cucurbitariaceae</taxon>
        <taxon>Neocucurbitaria</taxon>
    </lineage>
</organism>
<dbReference type="AlphaFoldDB" id="A0A9W8YDM1"/>
<dbReference type="SMART" id="SM00389">
    <property type="entry name" value="HOX"/>
    <property type="match status" value="1"/>
</dbReference>
<evidence type="ECO:0000256" key="6">
    <source>
        <dbReference type="SAM" id="MobiDB-lite"/>
    </source>
</evidence>
<feature type="domain" description="C2H2-type" evidence="8">
    <location>
        <begin position="288"/>
        <end position="316"/>
    </location>
</feature>
<gene>
    <name evidence="9" type="ORF">N0V83_002061</name>
</gene>
<feature type="compositionally biased region" description="Basic residues" evidence="6">
    <location>
        <begin position="260"/>
        <end position="275"/>
    </location>
</feature>
<keyword evidence="2 5" id="KW-0371">Homeobox</keyword>
<dbReference type="GO" id="GO:0005634">
    <property type="term" value="C:nucleus"/>
    <property type="evidence" value="ECO:0007669"/>
    <property type="project" value="UniProtKB-SubCell"/>
</dbReference>
<evidence type="ECO:0000259" key="8">
    <source>
        <dbReference type="PROSITE" id="PS50157"/>
    </source>
</evidence>
<evidence type="ECO:0000256" key="4">
    <source>
        <dbReference type="PROSITE-ProRule" id="PRU00042"/>
    </source>
</evidence>
<feature type="compositionally biased region" description="Low complexity" evidence="6">
    <location>
        <begin position="232"/>
        <end position="258"/>
    </location>
</feature>
<evidence type="ECO:0000256" key="5">
    <source>
        <dbReference type="PROSITE-ProRule" id="PRU00108"/>
    </source>
</evidence>
<dbReference type="SMART" id="SM00355">
    <property type="entry name" value="ZnF_C2H2"/>
    <property type="match status" value="1"/>
</dbReference>